<evidence type="ECO:0000313" key="2">
    <source>
        <dbReference type="Proteomes" id="UP000199656"/>
    </source>
</evidence>
<dbReference type="AlphaFoldDB" id="A0A1H4EZA0"/>
<reference evidence="2" key="1">
    <citation type="submission" date="2016-10" db="EMBL/GenBank/DDBJ databases">
        <authorList>
            <person name="Varghese N."/>
            <person name="Submissions S."/>
        </authorList>
    </citation>
    <scope>NUCLEOTIDE SEQUENCE [LARGE SCALE GENOMIC DNA]</scope>
    <source>
        <strain evidence="2">DSM 23920</strain>
    </source>
</reference>
<name>A0A1H4EZA0_9BACT</name>
<dbReference type="OrthoDB" id="799249at2"/>
<proteinExistence type="predicted"/>
<organism evidence="1 2">
    <name type="scientific">Chitinophaga terrae</name>
    <name type="common">ex Kim and Jung 2007</name>
    <dbReference type="NCBI Taxonomy" id="408074"/>
    <lineage>
        <taxon>Bacteria</taxon>
        <taxon>Pseudomonadati</taxon>
        <taxon>Bacteroidota</taxon>
        <taxon>Chitinophagia</taxon>
        <taxon>Chitinophagales</taxon>
        <taxon>Chitinophagaceae</taxon>
        <taxon>Chitinophaga</taxon>
    </lineage>
</organism>
<keyword evidence="2" id="KW-1185">Reference proteome</keyword>
<dbReference type="Proteomes" id="UP000199656">
    <property type="component" value="Unassembled WGS sequence"/>
</dbReference>
<sequence length="65" mass="7695">MEKKKEKFEAPNNIEHSIAKIDEEIEREKEEKLVNLIIEIVVSSTLKEYYETSDKILTIQSIRTE</sequence>
<dbReference type="EMBL" id="FNRL01000021">
    <property type="protein sequence ID" value="SEA90374.1"/>
    <property type="molecule type" value="Genomic_DNA"/>
</dbReference>
<protein>
    <submittedName>
        <fullName evidence="1">Uncharacterized protein</fullName>
    </submittedName>
</protein>
<accession>A0A1H4EZA0</accession>
<dbReference type="RefSeq" id="WP_026773244.1">
    <property type="nucleotide sequence ID" value="NZ_BKAT01000020.1"/>
</dbReference>
<evidence type="ECO:0000313" key="1">
    <source>
        <dbReference type="EMBL" id="SEA90374.1"/>
    </source>
</evidence>
<gene>
    <name evidence="1" type="ORF">SAMN05660909_04063</name>
</gene>